<sequence length="176" mass="19889">MIRKHPIRSIVSYNMARSRVGNILGSGLALQLQPDASKPWSMRLRPIFECIQLAMDRMYMKIGSWTSQSPAGKHSIQLSSLLGHGSALTKSHLYIGTRSLQPCRCRNQLALPAGDLHRRTILSEHRALFFSTSIPITPGPHYHITRILPCTHRWTWILSTLAGFADYTSERWIPAC</sequence>
<accession>C9SXQ1</accession>
<reference evidence="2" key="1">
    <citation type="journal article" date="2011" name="PLoS Pathog.">
        <title>Comparative genomics yields insights into niche adaptation of plant vascular wilt pathogens.</title>
        <authorList>
            <person name="Klosterman S.J."/>
            <person name="Subbarao K.V."/>
            <person name="Kang S."/>
            <person name="Veronese P."/>
            <person name="Gold S.E."/>
            <person name="Thomma B.P.H.J."/>
            <person name="Chen Z."/>
            <person name="Henrissat B."/>
            <person name="Lee Y.-H."/>
            <person name="Park J."/>
            <person name="Garcia-Pedrajas M.D."/>
            <person name="Barbara D.J."/>
            <person name="Anchieta A."/>
            <person name="de Jonge R."/>
            <person name="Santhanam P."/>
            <person name="Maruthachalam K."/>
            <person name="Atallah Z."/>
            <person name="Amyotte S.G."/>
            <person name="Paz Z."/>
            <person name="Inderbitzin P."/>
            <person name="Hayes R.J."/>
            <person name="Heiman D.I."/>
            <person name="Young S."/>
            <person name="Zeng Q."/>
            <person name="Engels R."/>
            <person name="Galagan J."/>
            <person name="Cuomo C.A."/>
            <person name="Dobinson K.F."/>
            <person name="Ma L.-J."/>
        </authorList>
    </citation>
    <scope>NUCLEOTIDE SEQUENCE [LARGE SCALE GENOMIC DNA]</scope>
    <source>
        <strain evidence="2">VaMs.102 / ATCC MYA-4576 / FGSC 10136</strain>
    </source>
</reference>
<proteinExistence type="predicted"/>
<organism evidence="2">
    <name type="scientific">Verticillium alfalfae (strain VaMs.102 / ATCC MYA-4576 / FGSC 10136)</name>
    <name type="common">Verticillium wilt of alfalfa</name>
    <name type="synonym">Verticillium albo-atrum</name>
    <dbReference type="NCBI Taxonomy" id="526221"/>
    <lineage>
        <taxon>Eukaryota</taxon>
        <taxon>Fungi</taxon>
        <taxon>Dikarya</taxon>
        <taxon>Ascomycota</taxon>
        <taxon>Pezizomycotina</taxon>
        <taxon>Sordariomycetes</taxon>
        <taxon>Hypocreomycetidae</taxon>
        <taxon>Glomerellales</taxon>
        <taxon>Plectosphaerellaceae</taxon>
        <taxon>Verticillium</taxon>
    </lineage>
</organism>
<evidence type="ECO:0000313" key="2">
    <source>
        <dbReference type="Proteomes" id="UP000008698"/>
    </source>
</evidence>
<dbReference type="AlphaFoldDB" id="C9SXQ1"/>
<dbReference type="Proteomes" id="UP000008698">
    <property type="component" value="Unassembled WGS sequence"/>
</dbReference>
<dbReference type="HOGENOM" id="CLU_1526335_0_0_1"/>
<keyword evidence="2" id="KW-1185">Reference proteome</keyword>
<dbReference type="RefSeq" id="XP_002999956.1">
    <property type="nucleotide sequence ID" value="XM_002999910.1"/>
</dbReference>
<name>C9SXQ1_VERA1</name>
<dbReference type="EMBL" id="DS985229">
    <property type="protein sequence ID" value="EEY23566.1"/>
    <property type="molecule type" value="Genomic_DNA"/>
</dbReference>
<evidence type="ECO:0000313" key="1">
    <source>
        <dbReference type="EMBL" id="EEY23566.1"/>
    </source>
</evidence>
<gene>
    <name evidence="1" type="ORF">VDBG_09676</name>
</gene>
<dbReference type="KEGG" id="val:VDBG_09676"/>
<protein>
    <submittedName>
        <fullName evidence="1">Peptidase family C54 protein</fullName>
    </submittedName>
</protein>
<dbReference type="GeneID" id="9531861"/>